<dbReference type="EMBL" id="QOUI01000010">
    <property type="protein sequence ID" value="RCK68637.1"/>
    <property type="molecule type" value="Genomic_DNA"/>
</dbReference>
<organism evidence="1 2">
    <name type="scientific">Desertihabitans brevis</name>
    <dbReference type="NCBI Taxonomy" id="2268447"/>
    <lineage>
        <taxon>Bacteria</taxon>
        <taxon>Bacillati</taxon>
        <taxon>Actinomycetota</taxon>
        <taxon>Actinomycetes</taxon>
        <taxon>Propionibacteriales</taxon>
        <taxon>Propionibacteriaceae</taxon>
        <taxon>Desertihabitans</taxon>
    </lineage>
</organism>
<keyword evidence="2" id="KW-1185">Reference proteome</keyword>
<reference evidence="1 2" key="1">
    <citation type="submission" date="2018-07" db="EMBL/GenBank/DDBJ databases">
        <title>Desertimonas flava gen. nov. sp. nov.</title>
        <authorList>
            <person name="Liu S."/>
        </authorList>
    </citation>
    <scope>NUCLEOTIDE SEQUENCE [LARGE SCALE GENOMIC DNA]</scope>
    <source>
        <strain evidence="1 2">16Sb5-5</strain>
    </source>
</reference>
<evidence type="ECO:0000313" key="1">
    <source>
        <dbReference type="EMBL" id="RCK68637.1"/>
    </source>
</evidence>
<sequence length="152" mass="16660">MTMAYRLQVEHHSPARPEQLWSVLSDWEGQHRWIPLTSVRVLEGDGSQVGDLVEAVSRPGWGERRRGLVDRMRVTRTVPGYLLEVEHLGPFFRGLGRFTLVSDGQGTRITSLEEVSGPAPAVALAPLSGPALRVGLRGSLRSLSELAGRVSV</sequence>
<dbReference type="InterPro" id="IPR023393">
    <property type="entry name" value="START-like_dom_sf"/>
</dbReference>
<name>A0A367YSA9_9ACTN</name>
<dbReference type="Gene3D" id="3.30.530.20">
    <property type="match status" value="1"/>
</dbReference>
<proteinExistence type="predicted"/>
<dbReference type="SUPFAM" id="SSF55961">
    <property type="entry name" value="Bet v1-like"/>
    <property type="match status" value="1"/>
</dbReference>
<dbReference type="Pfam" id="PF10604">
    <property type="entry name" value="Polyketide_cyc2"/>
    <property type="match status" value="1"/>
</dbReference>
<accession>A0A367YSA9</accession>
<evidence type="ECO:0000313" key="2">
    <source>
        <dbReference type="Proteomes" id="UP000252770"/>
    </source>
</evidence>
<dbReference type="AlphaFoldDB" id="A0A367YSA9"/>
<comment type="caution">
    <text evidence="1">The sequence shown here is derived from an EMBL/GenBank/DDBJ whole genome shotgun (WGS) entry which is preliminary data.</text>
</comment>
<dbReference type="InterPro" id="IPR019587">
    <property type="entry name" value="Polyketide_cyclase/dehydratase"/>
</dbReference>
<gene>
    <name evidence="1" type="ORF">DT076_15560</name>
</gene>
<dbReference type="Proteomes" id="UP000252770">
    <property type="component" value="Unassembled WGS sequence"/>
</dbReference>
<protein>
    <submittedName>
        <fullName evidence="1">SRPBCC family protein</fullName>
    </submittedName>
</protein>
<dbReference type="CDD" id="cd07812">
    <property type="entry name" value="SRPBCC"/>
    <property type="match status" value="1"/>
</dbReference>